<dbReference type="InterPro" id="IPR045187">
    <property type="entry name" value="CcO_II"/>
</dbReference>
<evidence type="ECO:0000256" key="7">
    <source>
        <dbReference type="ARBA" id="ARBA00022692"/>
    </source>
</evidence>
<comment type="caution">
    <text evidence="23">The sequence shown here is derived from an EMBL/GenBank/DDBJ whole genome shotgun (WGS) entry which is preliminary data.</text>
</comment>
<evidence type="ECO:0000256" key="9">
    <source>
        <dbReference type="ARBA" id="ARBA00022967"/>
    </source>
</evidence>
<comment type="similarity">
    <text evidence="2">Belongs to the cytochrome c oxidase subunit 2 family.</text>
</comment>
<evidence type="ECO:0000256" key="13">
    <source>
        <dbReference type="ARBA" id="ARBA00023008"/>
    </source>
</evidence>
<dbReference type="NCBIfam" id="TIGR02866">
    <property type="entry name" value="CoxB"/>
    <property type="match status" value="1"/>
</dbReference>
<feature type="domain" description="Cytochrome c" evidence="22">
    <location>
        <begin position="160"/>
        <end position="250"/>
    </location>
</feature>
<dbReference type="Pfam" id="PF00116">
    <property type="entry name" value="COX2"/>
    <property type="match status" value="1"/>
</dbReference>
<proteinExistence type="inferred from homology"/>
<evidence type="ECO:0000256" key="17">
    <source>
        <dbReference type="ARBA" id="ARBA00031399"/>
    </source>
</evidence>
<reference evidence="23" key="1">
    <citation type="submission" date="2020-07" db="EMBL/GenBank/DDBJ databases">
        <title>Huge and variable diversity of episymbiotic CPR bacteria and DPANN archaea in groundwater ecosystems.</title>
        <authorList>
            <person name="He C.Y."/>
            <person name="Keren R."/>
            <person name="Whittaker M."/>
            <person name="Farag I.F."/>
            <person name="Doudna J."/>
            <person name="Cate J.H.D."/>
            <person name="Banfield J.F."/>
        </authorList>
    </citation>
    <scope>NUCLEOTIDE SEQUENCE</scope>
    <source>
        <strain evidence="23">NC_groundwater_928_Pr1_S-0.2um_72_17</strain>
    </source>
</reference>
<evidence type="ECO:0000256" key="18">
    <source>
        <dbReference type="PROSITE-ProRule" id="PRU00433"/>
    </source>
</evidence>
<dbReference type="GO" id="GO:0042773">
    <property type="term" value="P:ATP synthesis coupled electron transport"/>
    <property type="evidence" value="ECO:0007669"/>
    <property type="project" value="TreeGrafter"/>
</dbReference>
<feature type="domain" description="Cytochrome oxidase subunit II transmembrane region profile" evidence="21">
    <location>
        <begin position="1"/>
        <end position="34"/>
    </location>
</feature>
<keyword evidence="14 19" id="KW-0472">Membrane</keyword>
<accession>A0A9D6L4Y9</accession>
<dbReference type="PANTHER" id="PTHR22888:SF9">
    <property type="entry name" value="CYTOCHROME C OXIDASE SUBUNIT 2"/>
    <property type="match status" value="1"/>
</dbReference>
<comment type="subcellular location">
    <subcellularLocation>
        <location evidence="1">Membrane</location>
        <topology evidence="1">Multi-pass membrane protein</topology>
    </subcellularLocation>
</comment>
<dbReference type="InterPro" id="IPR011759">
    <property type="entry name" value="Cyt_c_oxidase_su2_TM_dom"/>
</dbReference>
<dbReference type="PROSITE" id="PS50857">
    <property type="entry name" value="COX2_CUA"/>
    <property type="match status" value="1"/>
</dbReference>
<dbReference type="InterPro" id="IPR014222">
    <property type="entry name" value="Cyt_c_oxidase_su2"/>
</dbReference>
<dbReference type="GO" id="GO:0016020">
    <property type="term" value="C:membrane"/>
    <property type="evidence" value="ECO:0007669"/>
    <property type="project" value="UniProtKB-SubCell"/>
</dbReference>
<evidence type="ECO:0000256" key="6">
    <source>
        <dbReference type="ARBA" id="ARBA00022660"/>
    </source>
</evidence>
<evidence type="ECO:0000256" key="4">
    <source>
        <dbReference type="ARBA" id="ARBA00022448"/>
    </source>
</evidence>
<feature type="non-terminal residue" evidence="23">
    <location>
        <position position="1"/>
    </location>
</feature>
<evidence type="ECO:0000313" key="24">
    <source>
        <dbReference type="Proteomes" id="UP000807850"/>
    </source>
</evidence>
<dbReference type="GO" id="GO:0020037">
    <property type="term" value="F:heme binding"/>
    <property type="evidence" value="ECO:0007669"/>
    <property type="project" value="InterPro"/>
</dbReference>
<keyword evidence="5 18" id="KW-0349">Heme</keyword>
<evidence type="ECO:0000256" key="16">
    <source>
        <dbReference type="ARBA" id="ARBA00031389"/>
    </source>
</evidence>
<evidence type="ECO:0000256" key="2">
    <source>
        <dbReference type="ARBA" id="ARBA00007866"/>
    </source>
</evidence>
<evidence type="ECO:0000256" key="10">
    <source>
        <dbReference type="ARBA" id="ARBA00022982"/>
    </source>
</evidence>
<dbReference type="GO" id="GO:0004129">
    <property type="term" value="F:cytochrome-c oxidase activity"/>
    <property type="evidence" value="ECO:0007669"/>
    <property type="project" value="UniProtKB-EC"/>
</dbReference>
<evidence type="ECO:0000259" key="20">
    <source>
        <dbReference type="PROSITE" id="PS50857"/>
    </source>
</evidence>
<dbReference type="InterPro" id="IPR008972">
    <property type="entry name" value="Cupredoxin"/>
</dbReference>
<evidence type="ECO:0000256" key="11">
    <source>
        <dbReference type="ARBA" id="ARBA00022989"/>
    </source>
</evidence>
<keyword evidence="12 18" id="KW-0408">Iron</keyword>
<dbReference type="GO" id="GO:0016491">
    <property type="term" value="F:oxidoreductase activity"/>
    <property type="evidence" value="ECO:0007669"/>
    <property type="project" value="InterPro"/>
</dbReference>
<evidence type="ECO:0000259" key="22">
    <source>
        <dbReference type="PROSITE" id="PS51007"/>
    </source>
</evidence>
<dbReference type="InterPro" id="IPR036257">
    <property type="entry name" value="Cyt_c_oxidase_su2_TM_sf"/>
</dbReference>
<dbReference type="Pfam" id="PF00034">
    <property type="entry name" value="Cytochrom_C"/>
    <property type="match status" value="1"/>
</dbReference>
<keyword evidence="13" id="KW-0186">Copper</keyword>
<evidence type="ECO:0000256" key="15">
    <source>
        <dbReference type="ARBA" id="ARBA00024688"/>
    </source>
</evidence>
<dbReference type="PROSITE" id="PS51007">
    <property type="entry name" value="CYTC"/>
    <property type="match status" value="1"/>
</dbReference>
<dbReference type="PROSITE" id="PS50999">
    <property type="entry name" value="COX2_TM"/>
    <property type="match status" value="1"/>
</dbReference>
<keyword evidence="9" id="KW-1278">Translocase</keyword>
<protein>
    <recommendedName>
        <fullName evidence="3">cytochrome-c oxidase</fullName>
        <ecNumber evidence="3">7.1.1.9</ecNumber>
    </recommendedName>
    <alternativeName>
        <fullName evidence="17">Cytochrome aa3 subunit 2</fullName>
    </alternativeName>
    <alternativeName>
        <fullName evidence="16">Cytochrome c oxidase polypeptide II</fullName>
    </alternativeName>
</protein>
<dbReference type="InterPro" id="IPR002429">
    <property type="entry name" value="CcO_II-like_C"/>
</dbReference>
<dbReference type="EC" id="7.1.1.9" evidence="3"/>
<keyword evidence="7 19" id="KW-0812">Transmembrane</keyword>
<evidence type="ECO:0000256" key="3">
    <source>
        <dbReference type="ARBA" id="ARBA00012949"/>
    </source>
</evidence>
<evidence type="ECO:0000313" key="23">
    <source>
        <dbReference type="EMBL" id="MBI3539922.1"/>
    </source>
</evidence>
<dbReference type="InterPro" id="IPR036909">
    <property type="entry name" value="Cyt_c-like_dom_sf"/>
</dbReference>
<keyword evidence="8 18" id="KW-0479">Metal-binding</keyword>
<dbReference type="SUPFAM" id="SSF81464">
    <property type="entry name" value="Cytochrome c oxidase subunit II-like, transmembrane region"/>
    <property type="match status" value="1"/>
</dbReference>
<keyword evidence="6" id="KW-0679">Respiratory chain</keyword>
<dbReference type="InterPro" id="IPR001505">
    <property type="entry name" value="Copper_CuA"/>
</dbReference>
<comment type="function">
    <text evidence="15">Subunits I and II form the functional core of the enzyme complex. Electrons originating in cytochrome c are transferred via heme a and Cu(A) to the binuclear center formed by heme a3 and Cu(B).</text>
</comment>
<evidence type="ECO:0000256" key="19">
    <source>
        <dbReference type="SAM" id="Phobius"/>
    </source>
</evidence>
<dbReference type="EMBL" id="JACQAY010000211">
    <property type="protein sequence ID" value="MBI3539922.1"/>
    <property type="molecule type" value="Genomic_DNA"/>
</dbReference>
<evidence type="ECO:0000256" key="8">
    <source>
        <dbReference type="ARBA" id="ARBA00022723"/>
    </source>
</evidence>
<keyword evidence="10" id="KW-0249">Electron transport</keyword>
<feature type="transmembrane region" description="Helical" evidence="19">
    <location>
        <begin position="6"/>
        <end position="28"/>
    </location>
</feature>
<evidence type="ECO:0000256" key="1">
    <source>
        <dbReference type="ARBA" id="ARBA00004141"/>
    </source>
</evidence>
<dbReference type="Proteomes" id="UP000807850">
    <property type="component" value="Unassembled WGS sequence"/>
</dbReference>
<keyword evidence="11 19" id="KW-1133">Transmembrane helix</keyword>
<evidence type="ECO:0000256" key="12">
    <source>
        <dbReference type="ARBA" id="ARBA00023004"/>
    </source>
</evidence>
<evidence type="ECO:0000256" key="5">
    <source>
        <dbReference type="ARBA" id="ARBA00022617"/>
    </source>
</evidence>
<dbReference type="PRINTS" id="PR01166">
    <property type="entry name" value="CYCOXIDASEII"/>
</dbReference>
<gene>
    <name evidence="23" type="primary">coxB</name>
    <name evidence="23" type="ORF">HY076_06585</name>
</gene>
<keyword evidence="4" id="KW-0813">Transport</keyword>
<name>A0A9D6L4Y9_UNCEI</name>
<dbReference type="PROSITE" id="PS00078">
    <property type="entry name" value="COX2"/>
    <property type="match status" value="1"/>
</dbReference>
<dbReference type="Gene3D" id="2.60.40.420">
    <property type="entry name" value="Cupredoxins - blue copper proteins"/>
    <property type="match status" value="1"/>
</dbReference>
<evidence type="ECO:0000256" key="14">
    <source>
        <dbReference type="ARBA" id="ARBA00023136"/>
    </source>
</evidence>
<dbReference type="SUPFAM" id="SSF49503">
    <property type="entry name" value="Cupredoxins"/>
    <property type="match status" value="1"/>
</dbReference>
<evidence type="ECO:0000259" key="21">
    <source>
        <dbReference type="PROSITE" id="PS50999"/>
    </source>
</evidence>
<dbReference type="SUPFAM" id="SSF46626">
    <property type="entry name" value="Cytochrome c"/>
    <property type="match status" value="1"/>
</dbReference>
<dbReference type="GO" id="GO:0005507">
    <property type="term" value="F:copper ion binding"/>
    <property type="evidence" value="ECO:0007669"/>
    <property type="project" value="InterPro"/>
</dbReference>
<sequence length="250" mass="26894">NTALEVAWTIAPALILTFVAVPTVLTIFKTQAKAPAGSLEVKVVGHQWWWEFQYPGQKIVTGSELHVPVGRTVALSLETADVIHSFWLPIVGGKRDVVPSRTNHIWFTADSVGVFPGTCAEFCGISHANMHMKLFVDTQKDFDAWVAAQQQPPIEPDSTSLAGKGKAMFLEVGCAACHTISGLSPGIIGPNLTHVGSRTSIAGSTYPNHPEYVSQWLANPQARKPGALMTNLGLKPDQIAALTAYVESLK</sequence>
<feature type="domain" description="Cytochrome oxidase subunit II copper A binding" evidence="20">
    <location>
        <begin position="36"/>
        <end position="148"/>
    </location>
</feature>
<dbReference type="Gene3D" id="1.10.287.90">
    <property type="match status" value="1"/>
</dbReference>
<dbReference type="PANTHER" id="PTHR22888">
    <property type="entry name" value="CYTOCHROME C OXIDASE, SUBUNIT II"/>
    <property type="match status" value="1"/>
</dbReference>
<organism evidence="23 24">
    <name type="scientific">Eiseniibacteriota bacterium</name>
    <dbReference type="NCBI Taxonomy" id="2212470"/>
    <lineage>
        <taxon>Bacteria</taxon>
        <taxon>Candidatus Eiseniibacteriota</taxon>
    </lineage>
</organism>
<dbReference type="AlphaFoldDB" id="A0A9D6L4Y9"/>
<dbReference type="InterPro" id="IPR009056">
    <property type="entry name" value="Cyt_c-like_dom"/>
</dbReference>